<feature type="compositionally biased region" description="Basic and acidic residues" evidence="1">
    <location>
        <begin position="290"/>
        <end position="302"/>
    </location>
</feature>
<feature type="compositionally biased region" description="Polar residues" evidence="1">
    <location>
        <begin position="255"/>
        <end position="269"/>
    </location>
</feature>
<comment type="caution">
    <text evidence="2">The sequence shown here is derived from an EMBL/GenBank/DDBJ whole genome shotgun (WGS) entry which is preliminary data.</text>
</comment>
<feature type="region of interest" description="Disordered" evidence="1">
    <location>
        <begin position="238"/>
        <end position="306"/>
    </location>
</feature>
<feature type="compositionally biased region" description="Low complexity" evidence="1">
    <location>
        <begin position="136"/>
        <end position="165"/>
    </location>
</feature>
<dbReference type="Proteomes" id="UP001583193">
    <property type="component" value="Unassembled WGS sequence"/>
</dbReference>
<name>A0ABR3XW54_9EURO</name>
<gene>
    <name evidence="2" type="ORF">Plec18167_003641</name>
</gene>
<evidence type="ECO:0000313" key="2">
    <source>
        <dbReference type="EMBL" id="KAL1880238.1"/>
    </source>
</evidence>
<protein>
    <submittedName>
        <fullName evidence="2">Uncharacterized protein</fullName>
    </submittedName>
</protein>
<accession>A0ABR3XW54</accession>
<feature type="region of interest" description="Disordered" evidence="1">
    <location>
        <begin position="91"/>
        <end position="193"/>
    </location>
</feature>
<sequence length="458" mass="50820">MTTAFTCNWQLQNIHSNQQHRQHVDLISHPFVQLPITPASEPCSDAALKSPLDMPMIADLDGTATVLSPDLYQAADRKSLYTVQLTDLHMPNDMSPPLSPSVPSSPSVDGEGKQDPQGLMKSTSTTETSRSKKPSSRASSTSKRQNRSTSRSTAGRSAPASARSSLQLPTRQPTYSSLSPSSSHRSGRTVMSRQKRDELISLHRESCRLFQESGGSWTGIQQEIGRPVLRHSVEINDPIRPQRPHRANTAPAHGFTQSTPEWMSKSSVPLSPAISPVKSQRYPPSALEAASEHASDSERSDADSVLVHPVGRKSETYSEYDRPHKATPATVIDWTTPSTRKREYEKIDRSTRGIRGLWRRFAPRWCQAGSKRVPFYEVGKHGKPNYEGSVRRFRLDVPDEEPLGGVECQEKPFAGLGGDGQDDFYDAFENRHSNSSSSHNHRGSWRPLKAKGRTMSTF</sequence>
<proteinExistence type="predicted"/>
<feature type="compositionally biased region" description="Basic residues" evidence="1">
    <location>
        <begin position="439"/>
        <end position="452"/>
    </location>
</feature>
<evidence type="ECO:0000256" key="1">
    <source>
        <dbReference type="SAM" id="MobiDB-lite"/>
    </source>
</evidence>
<feature type="region of interest" description="Disordered" evidence="1">
    <location>
        <begin position="411"/>
        <end position="458"/>
    </location>
</feature>
<evidence type="ECO:0000313" key="3">
    <source>
        <dbReference type="Proteomes" id="UP001583193"/>
    </source>
</evidence>
<feature type="compositionally biased region" description="Polar residues" evidence="1">
    <location>
        <begin position="166"/>
        <end position="175"/>
    </location>
</feature>
<keyword evidence="3" id="KW-1185">Reference proteome</keyword>
<reference evidence="2 3" key="1">
    <citation type="journal article" date="2024" name="IMA Fungus">
        <title>IMA Genome - F19 : A genome assembly and annotation guide to empower mycologists, including annotated draft genome sequences of Ceratocystis pirilliformis, Diaporthe australafricana, Fusarium ophioides, Paecilomyces lecythidis, and Sporothrix stenoceras.</title>
        <authorList>
            <person name="Aylward J."/>
            <person name="Wilson A.M."/>
            <person name="Visagie C.M."/>
            <person name="Spraker J."/>
            <person name="Barnes I."/>
            <person name="Buitendag C."/>
            <person name="Ceriani C."/>
            <person name="Del Mar Angel L."/>
            <person name="du Plessis D."/>
            <person name="Fuchs T."/>
            <person name="Gasser K."/>
            <person name="Kramer D."/>
            <person name="Li W."/>
            <person name="Munsamy K."/>
            <person name="Piso A."/>
            <person name="Price J.L."/>
            <person name="Sonnekus B."/>
            <person name="Thomas C."/>
            <person name="van der Nest A."/>
            <person name="van Dijk A."/>
            <person name="van Heerden A."/>
            <person name="van Vuuren N."/>
            <person name="Yilmaz N."/>
            <person name="Duong T.A."/>
            <person name="van der Merwe N.A."/>
            <person name="Wingfield M.J."/>
            <person name="Wingfield B.D."/>
        </authorList>
    </citation>
    <scope>NUCLEOTIDE SEQUENCE [LARGE SCALE GENOMIC DNA]</scope>
    <source>
        <strain evidence="2 3">CMW 18167</strain>
    </source>
</reference>
<organism evidence="2 3">
    <name type="scientific">Paecilomyces lecythidis</name>
    <dbReference type="NCBI Taxonomy" id="3004212"/>
    <lineage>
        <taxon>Eukaryota</taxon>
        <taxon>Fungi</taxon>
        <taxon>Dikarya</taxon>
        <taxon>Ascomycota</taxon>
        <taxon>Pezizomycotina</taxon>
        <taxon>Eurotiomycetes</taxon>
        <taxon>Eurotiomycetidae</taxon>
        <taxon>Eurotiales</taxon>
        <taxon>Thermoascaceae</taxon>
        <taxon>Paecilomyces</taxon>
    </lineage>
</organism>
<dbReference type="EMBL" id="JAVDPF010000009">
    <property type="protein sequence ID" value="KAL1880238.1"/>
    <property type="molecule type" value="Genomic_DNA"/>
</dbReference>